<dbReference type="RefSeq" id="WP_007582238.1">
    <property type="nucleotide sequence ID" value="NZ_AKAU01000079.1"/>
</dbReference>
<dbReference type="Proteomes" id="UP000004980">
    <property type="component" value="Unassembled WGS sequence"/>
</dbReference>
<reference evidence="1 2" key="1">
    <citation type="journal article" date="2012" name="J. Bacteriol.">
        <title>Draft Genome Sequence of the Soil Bacterium Burkholderia terrae Strain BS001, Which Interacts with Fungal Surface Structures.</title>
        <authorList>
            <person name="Nazir R."/>
            <person name="Hansen M.A."/>
            <person name="Sorensen S."/>
            <person name="van Elsas J.D."/>
        </authorList>
    </citation>
    <scope>NUCLEOTIDE SEQUENCE [LARGE SCALE GENOMIC DNA]</scope>
    <source>
        <strain evidence="1 2">BS001</strain>
    </source>
</reference>
<accession>A0ABN0FP13</accession>
<evidence type="ECO:0000313" key="1">
    <source>
        <dbReference type="EMBL" id="EIN00415.1"/>
    </source>
</evidence>
<gene>
    <name evidence="1" type="ORF">WQE_15331</name>
</gene>
<comment type="caution">
    <text evidence="1">The sequence shown here is derived from an EMBL/GenBank/DDBJ whole genome shotgun (WGS) entry which is preliminary data.</text>
</comment>
<evidence type="ECO:0008006" key="3">
    <source>
        <dbReference type="Google" id="ProtNLM"/>
    </source>
</evidence>
<evidence type="ECO:0000313" key="2">
    <source>
        <dbReference type="Proteomes" id="UP000004980"/>
    </source>
</evidence>
<organism evidence="1 2">
    <name type="scientific">Paraburkholderia hospita</name>
    <dbReference type="NCBI Taxonomy" id="169430"/>
    <lineage>
        <taxon>Bacteria</taxon>
        <taxon>Pseudomonadati</taxon>
        <taxon>Pseudomonadota</taxon>
        <taxon>Betaproteobacteria</taxon>
        <taxon>Burkholderiales</taxon>
        <taxon>Burkholderiaceae</taxon>
        <taxon>Paraburkholderia</taxon>
    </lineage>
</organism>
<dbReference type="EMBL" id="AKAU01000079">
    <property type="protein sequence ID" value="EIN00415.1"/>
    <property type="molecule type" value="Genomic_DNA"/>
</dbReference>
<keyword evidence="2" id="KW-1185">Reference proteome</keyword>
<protein>
    <recommendedName>
        <fullName evidence="3">Roadblock/LAMTOR2 domain-containing protein</fullName>
    </recommendedName>
</protein>
<proteinExistence type="predicted"/>
<name>A0ABN0FP13_9BURK</name>
<sequence length="111" mass="12027">METRSENQGSSGTEAMATLSEYLELALEKGERLLMVSEQPGTFTLYLSKTASPDDEEDMRKCGSIPGGLGNAILNATQFGFNKLTFNDVTYRFTRSFAQLGSRGAVAFAAL</sequence>